<dbReference type="Gene3D" id="3.40.50.720">
    <property type="entry name" value="NAD(P)-binding Rossmann-like Domain"/>
    <property type="match status" value="1"/>
</dbReference>
<dbReference type="EnsemblMetazoa" id="XM_032596292">
    <property type="protein sequence ID" value="XP_032452183"/>
    <property type="gene ID" value="LOC100119663"/>
</dbReference>
<dbReference type="Proteomes" id="UP000002358">
    <property type="component" value="Chromosome 2"/>
</dbReference>
<dbReference type="PANTHER" id="PTHR43899:SF9">
    <property type="entry name" value="MIP25013P-RELATED"/>
    <property type="match status" value="1"/>
</dbReference>
<accession>A0A7M7QN40</accession>
<proteinExistence type="inferred from homology"/>
<dbReference type="PANTHER" id="PTHR43899">
    <property type="entry name" value="RH59310P"/>
    <property type="match status" value="1"/>
</dbReference>
<feature type="transmembrane region" description="Helical" evidence="5">
    <location>
        <begin position="289"/>
        <end position="306"/>
    </location>
</feature>
<keyword evidence="5" id="KW-0812">Transmembrane</keyword>
<name>A0A7M7QN40_NASVI</name>
<evidence type="ECO:0000313" key="7">
    <source>
        <dbReference type="Proteomes" id="UP000002358"/>
    </source>
</evidence>
<dbReference type="RefSeq" id="XP_032452183.1">
    <property type="nucleotide sequence ID" value="XM_032596292.1"/>
</dbReference>
<comment type="subcellular location">
    <subcellularLocation>
        <location evidence="1">Endoplasmic reticulum</location>
    </subcellularLocation>
</comment>
<dbReference type="FunFam" id="3.40.50.720:FF:000137">
    <property type="entry name" value="Hydroxysteroid (17-beta) dehydrogenase 3"/>
    <property type="match status" value="1"/>
</dbReference>
<dbReference type="InterPro" id="IPR002347">
    <property type="entry name" value="SDR_fam"/>
</dbReference>
<dbReference type="PRINTS" id="PR00081">
    <property type="entry name" value="GDHRDH"/>
</dbReference>
<dbReference type="GeneID" id="100119663"/>
<evidence type="ECO:0000313" key="6">
    <source>
        <dbReference type="EnsemblMetazoa" id="XP_032452183"/>
    </source>
</evidence>
<evidence type="ECO:0000256" key="2">
    <source>
        <dbReference type="ARBA" id="ARBA00022857"/>
    </source>
</evidence>
<dbReference type="InterPro" id="IPR036291">
    <property type="entry name" value="NAD(P)-bd_dom_sf"/>
</dbReference>
<evidence type="ECO:0000256" key="4">
    <source>
        <dbReference type="RuleBase" id="RU000363"/>
    </source>
</evidence>
<keyword evidence="3" id="KW-0560">Oxidoreductase</keyword>
<dbReference type="AlphaFoldDB" id="A0A7M7QN40"/>
<dbReference type="PROSITE" id="PS00061">
    <property type="entry name" value="ADH_SHORT"/>
    <property type="match status" value="1"/>
</dbReference>
<dbReference type="SUPFAM" id="SSF51735">
    <property type="entry name" value="NAD(P)-binding Rossmann-fold domains"/>
    <property type="match status" value="1"/>
</dbReference>
<dbReference type="GO" id="GO:0016491">
    <property type="term" value="F:oxidoreductase activity"/>
    <property type="evidence" value="ECO:0007669"/>
    <property type="project" value="UniProtKB-KW"/>
</dbReference>
<sequence length="332" mass="37823">MLVILSIHACVDELSKTMDVLTAILIALVILLLLNPAIEFAQGFWGFLVKLCKFKTIDLRKTYGDWAVITGCTDGIGKEYAKELAKRKMNLVLISRSLDKLNKTKEEIQVINPTIDLKIIQADFSKGKEELSKIKSQLQNIPVGILVNNVGKLNEYPMYLEEYKEEDLWDIINLNISTLTLMTHMLIEKMKISGKGAIVNLSSASSFVPLPLQSVYSASKSYVNFFSDALREEYSTYGLTIQCLTPFYIDTQMIGYSKRFKNNPFVPDPATFARSAIETLGKINSTTGYWVHDILLISILILPMWFRLKIAFFINKTTRRDYFIKQKEKVVE</sequence>
<evidence type="ECO:0000256" key="1">
    <source>
        <dbReference type="ARBA" id="ARBA00004240"/>
    </source>
</evidence>
<dbReference type="SMR" id="A0A7M7QN40"/>
<comment type="similarity">
    <text evidence="4">Belongs to the short-chain dehydrogenases/reductases (SDR) family.</text>
</comment>
<dbReference type="InParanoid" id="A0A7M7QN40"/>
<keyword evidence="2" id="KW-0521">NADP</keyword>
<dbReference type="InterPro" id="IPR051019">
    <property type="entry name" value="VLCFA-Steroid_DH"/>
</dbReference>
<evidence type="ECO:0000256" key="5">
    <source>
        <dbReference type="SAM" id="Phobius"/>
    </source>
</evidence>
<evidence type="ECO:0000256" key="3">
    <source>
        <dbReference type="ARBA" id="ARBA00023002"/>
    </source>
</evidence>
<organism evidence="6 7">
    <name type="scientific">Nasonia vitripennis</name>
    <name type="common">Parasitic wasp</name>
    <dbReference type="NCBI Taxonomy" id="7425"/>
    <lineage>
        <taxon>Eukaryota</taxon>
        <taxon>Metazoa</taxon>
        <taxon>Ecdysozoa</taxon>
        <taxon>Arthropoda</taxon>
        <taxon>Hexapoda</taxon>
        <taxon>Insecta</taxon>
        <taxon>Pterygota</taxon>
        <taxon>Neoptera</taxon>
        <taxon>Endopterygota</taxon>
        <taxon>Hymenoptera</taxon>
        <taxon>Apocrita</taxon>
        <taxon>Proctotrupomorpha</taxon>
        <taxon>Chalcidoidea</taxon>
        <taxon>Pteromalidae</taxon>
        <taxon>Pteromalinae</taxon>
        <taxon>Nasonia</taxon>
    </lineage>
</organism>
<dbReference type="GO" id="GO:0005783">
    <property type="term" value="C:endoplasmic reticulum"/>
    <property type="evidence" value="ECO:0007669"/>
    <property type="project" value="UniProtKB-SubCell"/>
</dbReference>
<keyword evidence="5" id="KW-0472">Membrane</keyword>
<dbReference type="Pfam" id="PF00106">
    <property type="entry name" value="adh_short"/>
    <property type="match status" value="1"/>
</dbReference>
<dbReference type="FunCoup" id="A0A7M7QN40">
    <property type="interactions" value="825"/>
</dbReference>
<keyword evidence="5" id="KW-1133">Transmembrane helix</keyword>
<protein>
    <submittedName>
        <fullName evidence="6">Uncharacterized protein</fullName>
    </submittedName>
</protein>
<dbReference type="PIRSF" id="PIRSF000126">
    <property type="entry name" value="11-beta-HSD1"/>
    <property type="match status" value="1"/>
</dbReference>
<keyword evidence="7" id="KW-1185">Reference proteome</keyword>
<dbReference type="InterPro" id="IPR020904">
    <property type="entry name" value="Sc_DH/Rdtase_CS"/>
</dbReference>
<dbReference type="CDD" id="cd05356">
    <property type="entry name" value="17beta-HSD1_like_SDR_c"/>
    <property type="match status" value="1"/>
</dbReference>
<dbReference type="PRINTS" id="PR00080">
    <property type="entry name" value="SDRFAMILY"/>
</dbReference>
<reference evidence="6" key="1">
    <citation type="submission" date="2021-01" db="UniProtKB">
        <authorList>
            <consortium name="EnsemblMetazoa"/>
        </authorList>
    </citation>
    <scope>IDENTIFICATION</scope>
</reference>